<dbReference type="Proteomes" id="UP001165576">
    <property type="component" value="Unassembled WGS sequence"/>
</dbReference>
<reference evidence="1" key="1">
    <citation type="submission" date="2022-07" db="EMBL/GenBank/DDBJ databases">
        <title>Bombella genomes.</title>
        <authorList>
            <person name="Harer L."/>
            <person name="Styblova S."/>
            <person name="Ehrmann M."/>
        </authorList>
    </citation>
    <scope>NUCLEOTIDE SEQUENCE</scope>
    <source>
        <strain evidence="1">TMW 2.2543</strain>
    </source>
</reference>
<gene>
    <name evidence="1" type="ORF">NQF86_02815</name>
</gene>
<accession>A0ABT3WL93</accession>
<evidence type="ECO:0000313" key="1">
    <source>
        <dbReference type="EMBL" id="MCX5617606.1"/>
    </source>
</evidence>
<keyword evidence="2" id="KW-1185">Reference proteome</keyword>
<sequence length="87" mass="9059">MVAHYVHINASSFQSPPYSVPCCSDYAGRETTSATGHKYCKLAGGFGSTLLTGSQGLTQTNNSAPKTLLGGCDHGPASRYKAAFVDT</sequence>
<dbReference type="RefSeq" id="WP_266116080.1">
    <property type="nucleotide sequence ID" value="NZ_JANIDY010000001.1"/>
</dbReference>
<evidence type="ECO:0000313" key="2">
    <source>
        <dbReference type="Proteomes" id="UP001165576"/>
    </source>
</evidence>
<name>A0ABT3WL93_9PROT</name>
<proteinExistence type="predicted"/>
<comment type="caution">
    <text evidence="1">The sequence shown here is derived from an EMBL/GenBank/DDBJ whole genome shotgun (WGS) entry which is preliminary data.</text>
</comment>
<protein>
    <submittedName>
        <fullName evidence="1">Uncharacterized protein</fullName>
    </submittedName>
</protein>
<dbReference type="EMBL" id="JANIDY010000001">
    <property type="protein sequence ID" value="MCX5617606.1"/>
    <property type="molecule type" value="Genomic_DNA"/>
</dbReference>
<organism evidence="1 2">
    <name type="scientific">Bombella pluederhausensis</name>
    <dbReference type="NCBI Taxonomy" id="2967336"/>
    <lineage>
        <taxon>Bacteria</taxon>
        <taxon>Pseudomonadati</taxon>
        <taxon>Pseudomonadota</taxon>
        <taxon>Alphaproteobacteria</taxon>
        <taxon>Acetobacterales</taxon>
        <taxon>Acetobacteraceae</taxon>
        <taxon>Bombella</taxon>
    </lineage>
</organism>